<evidence type="ECO:0000256" key="12">
    <source>
        <dbReference type="ARBA" id="ARBA00023288"/>
    </source>
</evidence>
<keyword evidence="7 14" id="KW-0654">Proteoglycan</keyword>
<keyword evidence="12 14" id="KW-0449">Lipoprotein</keyword>
<dbReference type="Proteomes" id="UP001046870">
    <property type="component" value="Chromosome 14"/>
</dbReference>
<keyword evidence="4" id="KW-1003">Cell membrane</keyword>
<dbReference type="GO" id="GO:0005576">
    <property type="term" value="C:extracellular region"/>
    <property type="evidence" value="ECO:0007669"/>
    <property type="project" value="TreeGrafter"/>
</dbReference>
<gene>
    <name evidence="16" type="ORF">MATL_G00172850</name>
</gene>
<evidence type="ECO:0000256" key="11">
    <source>
        <dbReference type="ARBA" id="ARBA00023207"/>
    </source>
</evidence>
<dbReference type="GO" id="GO:0090263">
    <property type="term" value="P:positive regulation of canonical Wnt signaling pathway"/>
    <property type="evidence" value="ECO:0007669"/>
    <property type="project" value="TreeGrafter"/>
</dbReference>
<evidence type="ECO:0000256" key="3">
    <source>
        <dbReference type="ARBA" id="ARBA00014712"/>
    </source>
</evidence>
<dbReference type="AlphaFoldDB" id="A0A9D3T3F2"/>
<evidence type="ECO:0000256" key="15">
    <source>
        <dbReference type="SAM" id="SignalP"/>
    </source>
</evidence>
<sequence>MEGACVPGALLLCVLLLPLAHPSDQVPDCQVVRSSFQSLSPGVKWTPESPVLGVDLQVCQPKGLTCCSRKMEERYQAAARQSMESRLQASSAQLKLLIIQNAAVFQEGEKNNWGGLFLAKQCPQSVTADTGAAGNPHTLRTSRRGCEECGDERGALRPRSV</sequence>
<dbReference type="InterPro" id="IPR001863">
    <property type="entry name" value="Glypican"/>
</dbReference>
<comment type="similarity">
    <text evidence="2 13">Belongs to the glypican family.</text>
</comment>
<dbReference type="PANTHER" id="PTHR10822:SF4">
    <property type="entry name" value="GLYPICAN-3"/>
    <property type="match status" value="1"/>
</dbReference>
<dbReference type="Pfam" id="PF01153">
    <property type="entry name" value="Glypican"/>
    <property type="match status" value="1"/>
</dbReference>
<dbReference type="EMBL" id="JAFDVH010000014">
    <property type="protein sequence ID" value="KAG7465123.1"/>
    <property type="molecule type" value="Genomic_DNA"/>
</dbReference>
<dbReference type="GO" id="GO:0016477">
    <property type="term" value="P:cell migration"/>
    <property type="evidence" value="ECO:0007669"/>
    <property type="project" value="TreeGrafter"/>
</dbReference>
<name>A0A9D3T3F2_MEGAT</name>
<evidence type="ECO:0000256" key="7">
    <source>
        <dbReference type="ARBA" id="ARBA00022974"/>
    </source>
</evidence>
<evidence type="ECO:0000256" key="2">
    <source>
        <dbReference type="ARBA" id="ARBA00010260"/>
    </source>
</evidence>
<evidence type="ECO:0000256" key="13">
    <source>
        <dbReference type="RuleBase" id="RU003518"/>
    </source>
</evidence>
<keyword evidence="8 14" id="KW-0472">Membrane</keyword>
<organism evidence="16 17">
    <name type="scientific">Megalops atlanticus</name>
    <name type="common">Tarpon</name>
    <name type="synonym">Clupea gigantea</name>
    <dbReference type="NCBI Taxonomy" id="7932"/>
    <lineage>
        <taxon>Eukaryota</taxon>
        <taxon>Metazoa</taxon>
        <taxon>Chordata</taxon>
        <taxon>Craniata</taxon>
        <taxon>Vertebrata</taxon>
        <taxon>Euteleostomi</taxon>
        <taxon>Actinopterygii</taxon>
        <taxon>Neopterygii</taxon>
        <taxon>Teleostei</taxon>
        <taxon>Elopiformes</taxon>
        <taxon>Megalopidae</taxon>
        <taxon>Megalops</taxon>
    </lineage>
</organism>
<reference evidence="16" key="1">
    <citation type="submission" date="2021-01" db="EMBL/GenBank/DDBJ databases">
        <authorList>
            <person name="Zahm M."/>
            <person name="Roques C."/>
            <person name="Cabau C."/>
            <person name="Klopp C."/>
            <person name="Donnadieu C."/>
            <person name="Jouanno E."/>
            <person name="Lampietro C."/>
            <person name="Louis A."/>
            <person name="Herpin A."/>
            <person name="Echchiki A."/>
            <person name="Berthelot C."/>
            <person name="Parey E."/>
            <person name="Roest-Crollius H."/>
            <person name="Braasch I."/>
            <person name="Postlethwait J."/>
            <person name="Bobe J."/>
            <person name="Montfort J."/>
            <person name="Bouchez O."/>
            <person name="Begum T."/>
            <person name="Mejri S."/>
            <person name="Adams A."/>
            <person name="Chen W.-J."/>
            <person name="Guiguen Y."/>
        </authorList>
    </citation>
    <scope>NUCLEOTIDE SEQUENCE</scope>
    <source>
        <strain evidence="16">YG-15Mar2019-1</strain>
        <tissue evidence="16">Brain</tissue>
    </source>
</reference>
<dbReference type="PANTHER" id="PTHR10822">
    <property type="entry name" value="GLYPICAN"/>
    <property type="match status" value="1"/>
</dbReference>
<comment type="function">
    <text evidence="14">Cell surface proteoglycan.</text>
</comment>
<dbReference type="GO" id="GO:0009986">
    <property type="term" value="C:cell surface"/>
    <property type="evidence" value="ECO:0007669"/>
    <property type="project" value="TreeGrafter"/>
</dbReference>
<feature type="signal peptide" evidence="15">
    <location>
        <begin position="1"/>
        <end position="25"/>
    </location>
</feature>
<dbReference type="GO" id="GO:0005886">
    <property type="term" value="C:plasma membrane"/>
    <property type="evidence" value="ECO:0007669"/>
    <property type="project" value="UniProtKB-SubCell"/>
</dbReference>
<dbReference type="GO" id="GO:1905475">
    <property type="term" value="P:regulation of protein localization to membrane"/>
    <property type="evidence" value="ECO:0007669"/>
    <property type="project" value="TreeGrafter"/>
</dbReference>
<evidence type="ECO:0000256" key="8">
    <source>
        <dbReference type="ARBA" id="ARBA00023136"/>
    </source>
</evidence>
<feature type="chain" id="PRO_5038476353" description="Glypican-3" evidence="15">
    <location>
        <begin position="26"/>
        <end position="161"/>
    </location>
</feature>
<keyword evidence="9" id="KW-1015">Disulfide bond</keyword>
<evidence type="ECO:0000256" key="14">
    <source>
        <dbReference type="RuleBase" id="RU003519"/>
    </source>
</evidence>
<evidence type="ECO:0000256" key="10">
    <source>
        <dbReference type="ARBA" id="ARBA00023180"/>
    </source>
</evidence>
<keyword evidence="11 14" id="KW-0357">Heparan sulfate</keyword>
<dbReference type="GO" id="GO:0098552">
    <property type="term" value="C:side of membrane"/>
    <property type="evidence" value="ECO:0007669"/>
    <property type="project" value="UniProtKB-KW"/>
</dbReference>
<evidence type="ECO:0000313" key="16">
    <source>
        <dbReference type="EMBL" id="KAG7465123.1"/>
    </source>
</evidence>
<evidence type="ECO:0000256" key="4">
    <source>
        <dbReference type="ARBA" id="ARBA00022475"/>
    </source>
</evidence>
<protein>
    <recommendedName>
        <fullName evidence="3">Glypican-3</fullName>
    </recommendedName>
</protein>
<evidence type="ECO:0000256" key="1">
    <source>
        <dbReference type="ARBA" id="ARBA00004471"/>
    </source>
</evidence>
<dbReference type="OrthoDB" id="6380619at2759"/>
<keyword evidence="17" id="KW-1185">Reference proteome</keyword>
<evidence type="ECO:0000256" key="6">
    <source>
        <dbReference type="ARBA" id="ARBA00022729"/>
    </source>
</evidence>
<proteinExistence type="inferred from homology"/>
<comment type="caution">
    <text evidence="16">The sequence shown here is derived from an EMBL/GenBank/DDBJ whole genome shotgun (WGS) entry which is preliminary data.</text>
</comment>
<evidence type="ECO:0000313" key="17">
    <source>
        <dbReference type="Proteomes" id="UP001046870"/>
    </source>
</evidence>
<evidence type="ECO:0000256" key="9">
    <source>
        <dbReference type="ARBA" id="ARBA00023157"/>
    </source>
</evidence>
<keyword evidence="10" id="KW-0325">Glycoprotein</keyword>
<evidence type="ECO:0000256" key="5">
    <source>
        <dbReference type="ARBA" id="ARBA00022622"/>
    </source>
</evidence>
<keyword evidence="5 14" id="KW-0336">GPI-anchor</keyword>
<accession>A0A9D3T3F2</accession>
<keyword evidence="6 15" id="KW-0732">Signal</keyword>
<comment type="subcellular location">
    <subcellularLocation>
        <location evidence="1">Cell membrane</location>
        <topology evidence="1">Lipid-anchor</topology>
        <topology evidence="1">GPI-anchor</topology>
        <orientation evidence="1">Extracellular side</orientation>
    </subcellularLocation>
</comment>